<evidence type="ECO:0008006" key="4">
    <source>
        <dbReference type="Google" id="ProtNLM"/>
    </source>
</evidence>
<organism evidence="2 3">
    <name type="scientific">Tranquillimonas rosea</name>
    <dbReference type="NCBI Taxonomy" id="641238"/>
    <lineage>
        <taxon>Bacteria</taxon>
        <taxon>Pseudomonadati</taxon>
        <taxon>Pseudomonadota</taxon>
        <taxon>Alphaproteobacteria</taxon>
        <taxon>Rhodobacterales</taxon>
        <taxon>Roseobacteraceae</taxon>
        <taxon>Tranquillimonas</taxon>
    </lineage>
</organism>
<accession>A0A1H9W702</accession>
<gene>
    <name evidence="2" type="ORF">SAMN04490244_109152</name>
</gene>
<evidence type="ECO:0000256" key="1">
    <source>
        <dbReference type="SAM" id="SignalP"/>
    </source>
</evidence>
<dbReference type="STRING" id="641238.SAMN04490244_109152"/>
<sequence>MRIVHAIAAALGLTMLSAPAHAEFRQVSERATFLDIVQGRELSRLGVSLRVTPDGRITGSALGFDVTGSWEWRNGFFCRSIDYGSGRLPNNCQVVLVDNSGTVRFIADQGQGDSADLSLR</sequence>
<dbReference type="RefSeq" id="WP_092695179.1">
    <property type="nucleotide sequence ID" value="NZ_FOGU01000009.1"/>
</dbReference>
<keyword evidence="1" id="KW-0732">Signal</keyword>
<dbReference type="Proteomes" id="UP000198885">
    <property type="component" value="Unassembled WGS sequence"/>
</dbReference>
<feature type="chain" id="PRO_5011554322" description="Dihydrodipicolinate reductase" evidence="1">
    <location>
        <begin position="23"/>
        <end position="120"/>
    </location>
</feature>
<reference evidence="2 3" key="1">
    <citation type="submission" date="2016-10" db="EMBL/GenBank/DDBJ databases">
        <authorList>
            <person name="de Groot N.N."/>
        </authorList>
    </citation>
    <scope>NUCLEOTIDE SEQUENCE [LARGE SCALE GENOMIC DNA]</scope>
    <source>
        <strain evidence="2 3">DSM 23042</strain>
    </source>
</reference>
<name>A0A1H9W702_9RHOB</name>
<dbReference type="AlphaFoldDB" id="A0A1H9W702"/>
<dbReference type="OrthoDB" id="7874348at2"/>
<dbReference type="EMBL" id="FOGU01000009">
    <property type="protein sequence ID" value="SES29668.1"/>
    <property type="molecule type" value="Genomic_DNA"/>
</dbReference>
<evidence type="ECO:0000313" key="2">
    <source>
        <dbReference type="EMBL" id="SES29668.1"/>
    </source>
</evidence>
<protein>
    <recommendedName>
        <fullName evidence="4">Dihydrodipicolinate reductase</fullName>
    </recommendedName>
</protein>
<keyword evidence="3" id="KW-1185">Reference proteome</keyword>
<proteinExistence type="predicted"/>
<feature type="signal peptide" evidence="1">
    <location>
        <begin position="1"/>
        <end position="22"/>
    </location>
</feature>
<evidence type="ECO:0000313" key="3">
    <source>
        <dbReference type="Proteomes" id="UP000198885"/>
    </source>
</evidence>